<comment type="catalytic activity">
    <reaction evidence="9">
        <text>(6S)-5,6,7,8-tetrahydrofolyl-(gamma-L-Glu)(n) + L-glutamate + ATP = (6S)-5,6,7,8-tetrahydrofolyl-(gamma-L-Glu)(n+1) + ADP + phosphate + H(+)</text>
        <dbReference type="Rhea" id="RHEA:10580"/>
        <dbReference type="Rhea" id="RHEA-COMP:14738"/>
        <dbReference type="Rhea" id="RHEA-COMP:14740"/>
        <dbReference type="ChEBI" id="CHEBI:15378"/>
        <dbReference type="ChEBI" id="CHEBI:29985"/>
        <dbReference type="ChEBI" id="CHEBI:30616"/>
        <dbReference type="ChEBI" id="CHEBI:43474"/>
        <dbReference type="ChEBI" id="CHEBI:141005"/>
        <dbReference type="ChEBI" id="CHEBI:456216"/>
        <dbReference type="EC" id="6.3.2.17"/>
    </reaction>
</comment>
<evidence type="ECO:0000259" key="11">
    <source>
        <dbReference type="Pfam" id="PF02875"/>
    </source>
</evidence>
<evidence type="ECO:0000256" key="7">
    <source>
        <dbReference type="ARBA" id="ARBA00022842"/>
    </source>
</evidence>
<evidence type="ECO:0000256" key="4">
    <source>
        <dbReference type="ARBA" id="ARBA00022723"/>
    </source>
</evidence>
<evidence type="ECO:0000256" key="5">
    <source>
        <dbReference type="ARBA" id="ARBA00022741"/>
    </source>
</evidence>
<comment type="similarity">
    <text evidence="1 10">Belongs to the folylpolyglutamate synthase family.</text>
</comment>
<dbReference type="PROSITE" id="PS01012">
    <property type="entry name" value="FOLYLPOLYGLU_SYNT_2"/>
    <property type="match status" value="1"/>
</dbReference>
<comment type="caution">
    <text evidence="13">The sequence shown here is derived from an EMBL/GenBank/DDBJ whole genome shotgun (WGS) entry which is preliminary data.</text>
</comment>
<keyword evidence="3 10" id="KW-0436">Ligase</keyword>
<dbReference type="EMBL" id="JAROAS010000028">
    <property type="protein sequence ID" value="MED4129276.1"/>
    <property type="molecule type" value="Genomic_DNA"/>
</dbReference>
<keyword evidence="4" id="KW-0479">Metal-binding</keyword>
<dbReference type="Gene3D" id="3.40.1190.10">
    <property type="entry name" value="Mur-like, catalytic domain"/>
    <property type="match status" value="1"/>
</dbReference>
<dbReference type="RefSeq" id="WP_328237938.1">
    <property type="nucleotide sequence ID" value="NZ_JAROAS010000028.1"/>
</dbReference>
<dbReference type="SUPFAM" id="SSF53244">
    <property type="entry name" value="MurD-like peptide ligases, peptide-binding domain"/>
    <property type="match status" value="1"/>
</dbReference>
<proteinExistence type="inferred from homology"/>
<protein>
    <recommendedName>
        <fullName evidence="2">tetrahydrofolate synthase</fullName>
        <ecNumber evidence="2">6.3.2.17</ecNumber>
    </recommendedName>
    <alternativeName>
        <fullName evidence="8">Tetrahydrofolylpolyglutamate synthase</fullName>
    </alternativeName>
</protein>
<keyword evidence="14" id="KW-1185">Reference proteome</keyword>
<dbReference type="Gene3D" id="3.90.190.20">
    <property type="entry name" value="Mur ligase, C-terminal domain"/>
    <property type="match status" value="1"/>
</dbReference>
<dbReference type="SUPFAM" id="SSF53623">
    <property type="entry name" value="MurD-like peptide ligases, catalytic domain"/>
    <property type="match status" value="1"/>
</dbReference>
<evidence type="ECO:0000313" key="14">
    <source>
        <dbReference type="Proteomes" id="UP001341820"/>
    </source>
</evidence>
<dbReference type="Proteomes" id="UP001341820">
    <property type="component" value="Unassembled WGS sequence"/>
</dbReference>
<gene>
    <name evidence="13" type="ORF">P5F74_14130</name>
</gene>
<evidence type="ECO:0000256" key="3">
    <source>
        <dbReference type="ARBA" id="ARBA00022598"/>
    </source>
</evidence>
<organism evidence="13 14">
    <name type="scientific">Shouchella miscanthi</name>
    <dbReference type="NCBI Taxonomy" id="2598861"/>
    <lineage>
        <taxon>Bacteria</taxon>
        <taxon>Bacillati</taxon>
        <taxon>Bacillota</taxon>
        <taxon>Bacilli</taxon>
        <taxon>Bacillales</taxon>
        <taxon>Bacillaceae</taxon>
        <taxon>Shouchella</taxon>
    </lineage>
</organism>
<dbReference type="InterPro" id="IPR018109">
    <property type="entry name" value="Folylpolyglutamate_synth_CS"/>
</dbReference>
<dbReference type="InterPro" id="IPR001645">
    <property type="entry name" value="Folylpolyglutamate_synth"/>
</dbReference>
<keyword evidence="5 10" id="KW-0547">Nucleotide-binding</keyword>
<dbReference type="InterPro" id="IPR004101">
    <property type="entry name" value="Mur_ligase_C"/>
</dbReference>
<evidence type="ECO:0000256" key="6">
    <source>
        <dbReference type="ARBA" id="ARBA00022840"/>
    </source>
</evidence>
<dbReference type="InterPro" id="IPR013221">
    <property type="entry name" value="Mur_ligase_cen"/>
</dbReference>
<dbReference type="PANTHER" id="PTHR11136:SF0">
    <property type="entry name" value="DIHYDROFOLATE SYNTHETASE-RELATED"/>
    <property type="match status" value="1"/>
</dbReference>
<keyword evidence="6 10" id="KW-0067">ATP-binding</keyword>
<evidence type="ECO:0000313" key="13">
    <source>
        <dbReference type="EMBL" id="MED4129276.1"/>
    </source>
</evidence>
<feature type="domain" description="Mur ligase central" evidence="12">
    <location>
        <begin position="45"/>
        <end position="262"/>
    </location>
</feature>
<dbReference type="InterPro" id="IPR036565">
    <property type="entry name" value="Mur-like_cat_sf"/>
</dbReference>
<name>A0ABU6NM55_9BACI</name>
<dbReference type="InterPro" id="IPR036615">
    <property type="entry name" value="Mur_ligase_C_dom_sf"/>
</dbReference>
<evidence type="ECO:0000256" key="10">
    <source>
        <dbReference type="PIRNR" id="PIRNR001563"/>
    </source>
</evidence>
<feature type="domain" description="Mur ligase C-terminal" evidence="11">
    <location>
        <begin position="291"/>
        <end position="409"/>
    </location>
</feature>
<accession>A0ABU6NM55</accession>
<dbReference type="EC" id="6.3.2.17" evidence="2"/>
<dbReference type="PANTHER" id="PTHR11136">
    <property type="entry name" value="FOLYLPOLYGLUTAMATE SYNTHASE-RELATED"/>
    <property type="match status" value="1"/>
</dbReference>
<dbReference type="NCBIfam" id="TIGR01499">
    <property type="entry name" value="folC"/>
    <property type="match status" value="1"/>
</dbReference>
<sequence>MKTSEEAIAWIHSLLPFGIKPGLKRMEWMLEKLNHPEQQITAVHIGGTNGKGSTVSFLRHILEEEQFQVGTFTSPYIERFEERISVNGNPISSEDLVWGANKVRPLVEQLADTDLGSPTEFEVITTIMFLYFAERAKPDICLIEVGLGGRFDSTNVIQPIVSMITMIGHDHMHILGNTLEEIAFEKAGIIKPNTPIILGDIQSDVRAVIEEQAHKKQAAISILKDDFTYETMDTSRFTYQGNSYTVSMLGEHQHHNAALALKASEEIEKHLDRPISDFAKGEGLRKTTWPGRMEWLSKYPALLIDGAHNQEGFHALAQTLRQQFASKKIALFIGVTEGKDIAPLIKALQSMNVSYYCCSFSFFRGMPAKELFQQIEQVVQKEEVVDWKTKIVEKIETAAADEVIIVTGSLYFISEARHFLKKKEVGNI</sequence>
<evidence type="ECO:0000259" key="12">
    <source>
        <dbReference type="Pfam" id="PF08245"/>
    </source>
</evidence>
<reference evidence="13 14" key="1">
    <citation type="submission" date="2023-03" db="EMBL/GenBank/DDBJ databases">
        <title>Bacillus Genome Sequencing.</title>
        <authorList>
            <person name="Dunlap C."/>
        </authorList>
    </citation>
    <scope>NUCLEOTIDE SEQUENCE [LARGE SCALE GENOMIC DNA]</scope>
    <source>
        <strain evidence="13 14">B-4107</strain>
    </source>
</reference>
<evidence type="ECO:0000256" key="8">
    <source>
        <dbReference type="ARBA" id="ARBA00030592"/>
    </source>
</evidence>
<dbReference type="PROSITE" id="PS01011">
    <property type="entry name" value="FOLYLPOLYGLU_SYNT_1"/>
    <property type="match status" value="1"/>
</dbReference>
<evidence type="ECO:0000256" key="2">
    <source>
        <dbReference type="ARBA" id="ARBA00013025"/>
    </source>
</evidence>
<keyword evidence="7" id="KW-0460">Magnesium</keyword>
<evidence type="ECO:0000256" key="9">
    <source>
        <dbReference type="ARBA" id="ARBA00047493"/>
    </source>
</evidence>
<dbReference type="PIRSF" id="PIRSF001563">
    <property type="entry name" value="Folylpolyglu_synth"/>
    <property type="match status" value="1"/>
</dbReference>
<evidence type="ECO:0000256" key="1">
    <source>
        <dbReference type="ARBA" id="ARBA00008276"/>
    </source>
</evidence>
<dbReference type="Pfam" id="PF02875">
    <property type="entry name" value="Mur_ligase_C"/>
    <property type="match status" value="1"/>
</dbReference>
<dbReference type="Pfam" id="PF08245">
    <property type="entry name" value="Mur_ligase_M"/>
    <property type="match status" value="1"/>
</dbReference>